<dbReference type="AlphaFoldDB" id="A0A6A8DL80"/>
<sequence>MKDKQFEIMKSAIKLFSKKGYFSTSMQEIAEDCGISKGSLYKYFESKEELLVKVFEYNHDKMIQRAKFISSNQSLTPKETLRQLIVIEIEGIVENKDYFNLISKSLPIDKNKQFKPLMQRIRAEMLTWHKDTLIQVYGSKIEAIVWDLVIALQGIVKEFIYLRILDQKKVESELVADFVVFSMDAIVGQEQAKIAPVLTDVMMEDYQLMTDKIHLTTEDQILELLNQIEEKIKPIRAEGEDKEGLYSSVLLLKEEVLKKEPRLFLIDSLLAYLDKRLEVESQILTIKKLLDLHD</sequence>
<comment type="caution">
    <text evidence="5">The sequence shown here is derived from an EMBL/GenBank/DDBJ whole genome shotgun (WGS) entry which is preliminary data.</text>
</comment>
<dbReference type="RefSeq" id="WP_153737365.1">
    <property type="nucleotide sequence ID" value="NZ_WJNG01000011.1"/>
</dbReference>
<dbReference type="InterPro" id="IPR023772">
    <property type="entry name" value="DNA-bd_HTH_TetR-type_CS"/>
</dbReference>
<keyword evidence="1" id="KW-0678">Repressor</keyword>
<feature type="DNA-binding region" description="H-T-H motif" evidence="3">
    <location>
        <begin position="25"/>
        <end position="44"/>
    </location>
</feature>
<dbReference type="GO" id="GO:0003677">
    <property type="term" value="F:DNA binding"/>
    <property type="evidence" value="ECO:0007669"/>
    <property type="project" value="UniProtKB-UniRule"/>
</dbReference>
<evidence type="ECO:0000313" key="5">
    <source>
        <dbReference type="EMBL" id="MRH43747.1"/>
    </source>
</evidence>
<protein>
    <submittedName>
        <fullName evidence="5">TetR family transcriptional regulator</fullName>
    </submittedName>
</protein>
<keyword evidence="6" id="KW-1185">Reference proteome</keyword>
<organism evidence="5 6">
    <name type="scientific">Aquibacillus halophilus</name>
    <dbReference type="NCBI Taxonomy" id="930132"/>
    <lineage>
        <taxon>Bacteria</taxon>
        <taxon>Bacillati</taxon>
        <taxon>Bacillota</taxon>
        <taxon>Bacilli</taxon>
        <taxon>Bacillales</taxon>
        <taxon>Bacillaceae</taxon>
        <taxon>Aquibacillus</taxon>
    </lineage>
</organism>
<name>A0A6A8DL80_9BACI</name>
<keyword evidence="2 3" id="KW-0238">DNA-binding</keyword>
<evidence type="ECO:0000256" key="3">
    <source>
        <dbReference type="PROSITE-ProRule" id="PRU00335"/>
    </source>
</evidence>
<evidence type="ECO:0000313" key="6">
    <source>
        <dbReference type="Proteomes" id="UP000799092"/>
    </source>
</evidence>
<dbReference type="OrthoDB" id="9812993at2"/>
<dbReference type="PANTHER" id="PTHR43479:SF22">
    <property type="entry name" value="TRANSCRIPTIONAL REGULATOR, TETR FAMILY"/>
    <property type="match status" value="1"/>
</dbReference>
<dbReference type="InterPro" id="IPR001647">
    <property type="entry name" value="HTH_TetR"/>
</dbReference>
<dbReference type="InterPro" id="IPR050624">
    <property type="entry name" value="HTH-type_Tx_Regulator"/>
</dbReference>
<reference evidence="5" key="1">
    <citation type="submission" date="2019-11" db="EMBL/GenBank/DDBJ databases">
        <authorList>
            <person name="Li J."/>
        </authorList>
    </citation>
    <scope>NUCLEOTIDE SEQUENCE</scope>
    <source>
        <strain evidence="5">B6B</strain>
    </source>
</reference>
<dbReference type="EMBL" id="WJNG01000011">
    <property type="protein sequence ID" value="MRH43747.1"/>
    <property type="molecule type" value="Genomic_DNA"/>
</dbReference>
<dbReference type="Proteomes" id="UP000799092">
    <property type="component" value="Unassembled WGS sequence"/>
</dbReference>
<dbReference type="Gene3D" id="1.10.357.10">
    <property type="entry name" value="Tetracycline Repressor, domain 2"/>
    <property type="match status" value="1"/>
</dbReference>
<dbReference type="PROSITE" id="PS01081">
    <property type="entry name" value="HTH_TETR_1"/>
    <property type="match status" value="1"/>
</dbReference>
<dbReference type="InterPro" id="IPR009057">
    <property type="entry name" value="Homeodomain-like_sf"/>
</dbReference>
<dbReference type="PANTHER" id="PTHR43479">
    <property type="entry name" value="ACREF/ENVCD OPERON REPRESSOR-RELATED"/>
    <property type="match status" value="1"/>
</dbReference>
<gene>
    <name evidence="5" type="ORF">GH741_13800</name>
</gene>
<dbReference type="PRINTS" id="PR00455">
    <property type="entry name" value="HTHTETR"/>
</dbReference>
<feature type="domain" description="HTH tetR-type" evidence="4">
    <location>
        <begin position="2"/>
        <end position="62"/>
    </location>
</feature>
<evidence type="ECO:0000256" key="2">
    <source>
        <dbReference type="ARBA" id="ARBA00023125"/>
    </source>
</evidence>
<dbReference type="Gene3D" id="1.10.10.60">
    <property type="entry name" value="Homeodomain-like"/>
    <property type="match status" value="1"/>
</dbReference>
<dbReference type="SUPFAM" id="SSF46689">
    <property type="entry name" value="Homeodomain-like"/>
    <property type="match status" value="1"/>
</dbReference>
<dbReference type="Pfam" id="PF00440">
    <property type="entry name" value="TetR_N"/>
    <property type="match status" value="1"/>
</dbReference>
<accession>A0A6A8DL80</accession>
<evidence type="ECO:0000256" key="1">
    <source>
        <dbReference type="ARBA" id="ARBA00022491"/>
    </source>
</evidence>
<proteinExistence type="predicted"/>
<dbReference type="PROSITE" id="PS50977">
    <property type="entry name" value="HTH_TETR_2"/>
    <property type="match status" value="1"/>
</dbReference>
<evidence type="ECO:0000259" key="4">
    <source>
        <dbReference type="PROSITE" id="PS50977"/>
    </source>
</evidence>